<protein>
    <submittedName>
        <fullName evidence="2">Uncharacterized protein</fullName>
    </submittedName>
</protein>
<accession>A0A8R7UFN5</accession>
<organism evidence="2 3">
    <name type="scientific">Triticum urartu</name>
    <name type="common">Red wild einkorn</name>
    <name type="synonym">Crithodium urartu</name>
    <dbReference type="NCBI Taxonomy" id="4572"/>
    <lineage>
        <taxon>Eukaryota</taxon>
        <taxon>Viridiplantae</taxon>
        <taxon>Streptophyta</taxon>
        <taxon>Embryophyta</taxon>
        <taxon>Tracheophyta</taxon>
        <taxon>Spermatophyta</taxon>
        <taxon>Magnoliopsida</taxon>
        <taxon>Liliopsida</taxon>
        <taxon>Poales</taxon>
        <taxon>Poaceae</taxon>
        <taxon>BOP clade</taxon>
        <taxon>Pooideae</taxon>
        <taxon>Triticodae</taxon>
        <taxon>Triticeae</taxon>
        <taxon>Triticinae</taxon>
        <taxon>Triticum</taxon>
    </lineage>
</organism>
<sequence>MRREHCPGTTVIYGLHQPTNQCRAAPDTDLRKETSVLLSSLLFKAPRSRRTRKVWNGHVSPSSSLDTHQPDQGTLCHVV</sequence>
<evidence type="ECO:0000313" key="2">
    <source>
        <dbReference type="EnsemblPlants" id="TuG1812G0500002287.01.T02"/>
    </source>
</evidence>
<dbReference type="Gramene" id="TuG1812G0500002287.01.T02">
    <property type="protein sequence ID" value="TuG1812G0500002287.01.T02"/>
    <property type="gene ID" value="TuG1812G0500002287.01"/>
</dbReference>
<keyword evidence="3" id="KW-1185">Reference proteome</keyword>
<proteinExistence type="predicted"/>
<name>A0A8R7UFN5_TRIUA</name>
<feature type="region of interest" description="Disordered" evidence="1">
    <location>
        <begin position="52"/>
        <end position="79"/>
    </location>
</feature>
<evidence type="ECO:0000256" key="1">
    <source>
        <dbReference type="SAM" id="MobiDB-lite"/>
    </source>
</evidence>
<evidence type="ECO:0000313" key="3">
    <source>
        <dbReference type="Proteomes" id="UP000015106"/>
    </source>
</evidence>
<reference evidence="2" key="2">
    <citation type="submission" date="2018-03" db="EMBL/GenBank/DDBJ databases">
        <title>The Triticum urartu genome reveals the dynamic nature of wheat genome evolution.</title>
        <authorList>
            <person name="Ling H."/>
            <person name="Ma B."/>
            <person name="Shi X."/>
            <person name="Liu H."/>
            <person name="Dong L."/>
            <person name="Sun H."/>
            <person name="Cao Y."/>
            <person name="Gao Q."/>
            <person name="Zheng S."/>
            <person name="Li Y."/>
            <person name="Yu Y."/>
            <person name="Du H."/>
            <person name="Qi M."/>
            <person name="Li Y."/>
            <person name="Yu H."/>
            <person name="Cui Y."/>
            <person name="Wang N."/>
            <person name="Chen C."/>
            <person name="Wu H."/>
            <person name="Zhao Y."/>
            <person name="Zhang J."/>
            <person name="Li Y."/>
            <person name="Zhou W."/>
            <person name="Zhang B."/>
            <person name="Hu W."/>
            <person name="Eijk M."/>
            <person name="Tang J."/>
            <person name="Witsenboer H."/>
            <person name="Zhao S."/>
            <person name="Li Z."/>
            <person name="Zhang A."/>
            <person name="Wang D."/>
            <person name="Liang C."/>
        </authorList>
    </citation>
    <scope>NUCLEOTIDE SEQUENCE [LARGE SCALE GENOMIC DNA]</scope>
    <source>
        <strain evidence="2">cv. G1812</strain>
    </source>
</reference>
<dbReference type="Proteomes" id="UP000015106">
    <property type="component" value="Chromosome 5"/>
</dbReference>
<dbReference type="EnsemblPlants" id="TuG1812G0500002287.01.T02">
    <property type="protein sequence ID" value="TuG1812G0500002287.01.T02"/>
    <property type="gene ID" value="TuG1812G0500002287.01"/>
</dbReference>
<feature type="compositionally biased region" description="Polar residues" evidence="1">
    <location>
        <begin position="59"/>
        <end position="72"/>
    </location>
</feature>
<reference evidence="3" key="1">
    <citation type="journal article" date="2013" name="Nature">
        <title>Draft genome of the wheat A-genome progenitor Triticum urartu.</title>
        <authorList>
            <person name="Ling H.Q."/>
            <person name="Zhao S."/>
            <person name="Liu D."/>
            <person name="Wang J."/>
            <person name="Sun H."/>
            <person name="Zhang C."/>
            <person name="Fan H."/>
            <person name="Li D."/>
            <person name="Dong L."/>
            <person name="Tao Y."/>
            <person name="Gao C."/>
            <person name="Wu H."/>
            <person name="Li Y."/>
            <person name="Cui Y."/>
            <person name="Guo X."/>
            <person name="Zheng S."/>
            <person name="Wang B."/>
            <person name="Yu K."/>
            <person name="Liang Q."/>
            <person name="Yang W."/>
            <person name="Lou X."/>
            <person name="Chen J."/>
            <person name="Feng M."/>
            <person name="Jian J."/>
            <person name="Zhang X."/>
            <person name="Luo G."/>
            <person name="Jiang Y."/>
            <person name="Liu J."/>
            <person name="Wang Z."/>
            <person name="Sha Y."/>
            <person name="Zhang B."/>
            <person name="Wu H."/>
            <person name="Tang D."/>
            <person name="Shen Q."/>
            <person name="Xue P."/>
            <person name="Zou S."/>
            <person name="Wang X."/>
            <person name="Liu X."/>
            <person name="Wang F."/>
            <person name="Yang Y."/>
            <person name="An X."/>
            <person name="Dong Z."/>
            <person name="Zhang K."/>
            <person name="Zhang X."/>
            <person name="Luo M.C."/>
            <person name="Dvorak J."/>
            <person name="Tong Y."/>
            <person name="Wang J."/>
            <person name="Yang H."/>
            <person name="Li Z."/>
            <person name="Wang D."/>
            <person name="Zhang A."/>
            <person name="Wang J."/>
        </authorList>
    </citation>
    <scope>NUCLEOTIDE SEQUENCE</scope>
    <source>
        <strain evidence="3">cv. G1812</strain>
    </source>
</reference>
<reference evidence="2" key="3">
    <citation type="submission" date="2022-06" db="UniProtKB">
        <authorList>
            <consortium name="EnsemblPlants"/>
        </authorList>
    </citation>
    <scope>IDENTIFICATION</scope>
</reference>
<dbReference type="AlphaFoldDB" id="A0A8R7UFN5"/>